<proteinExistence type="predicted"/>
<dbReference type="STRING" id="328396.RU93_GL000472"/>
<reference evidence="1 2" key="1">
    <citation type="submission" date="2014-12" db="EMBL/GenBank/DDBJ databases">
        <title>Draft genome sequences of 29 type strains of Enterococci.</title>
        <authorList>
            <person name="Zhong Z."/>
            <person name="Sun Z."/>
            <person name="Liu W."/>
            <person name="Zhang W."/>
            <person name="Zhang H."/>
        </authorList>
    </citation>
    <scope>NUCLEOTIDE SEQUENCE [LARGE SCALE GENOMIC DNA]</scope>
    <source>
        <strain evidence="1 2">DSM 17690</strain>
    </source>
</reference>
<gene>
    <name evidence="1" type="ORF">RU93_GL000472</name>
</gene>
<organism evidence="1 2">
    <name type="scientific">Enterococcus aquimarinus</name>
    <dbReference type="NCBI Taxonomy" id="328396"/>
    <lineage>
        <taxon>Bacteria</taxon>
        <taxon>Bacillati</taxon>
        <taxon>Bacillota</taxon>
        <taxon>Bacilli</taxon>
        <taxon>Lactobacillales</taxon>
        <taxon>Enterococcaceae</taxon>
        <taxon>Enterococcus</taxon>
    </lineage>
</organism>
<evidence type="ECO:0000313" key="2">
    <source>
        <dbReference type="Proteomes" id="UP000182149"/>
    </source>
</evidence>
<name>A0A1L8QR75_9ENTE</name>
<sequence>MICAQKWIEKCIVWRFTIQKIIQIDGKIRKTVTTDKITVLFFDEKRFEHKTM</sequence>
<protein>
    <submittedName>
        <fullName evidence="1">Uncharacterized protein</fullName>
    </submittedName>
</protein>
<keyword evidence="2" id="KW-1185">Reference proteome</keyword>
<evidence type="ECO:0000313" key="1">
    <source>
        <dbReference type="EMBL" id="OJG10022.1"/>
    </source>
</evidence>
<dbReference type="Proteomes" id="UP000182149">
    <property type="component" value="Unassembled WGS sequence"/>
</dbReference>
<comment type="caution">
    <text evidence="1">The sequence shown here is derived from an EMBL/GenBank/DDBJ whole genome shotgun (WGS) entry which is preliminary data.</text>
</comment>
<dbReference type="AlphaFoldDB" id="A0A1L8QR75"/>
<accession>A0A1L8QR75</accession>
<dbReference type="EMBL" id="JXKD01000011">
    <property type="protein sequence ID" value="OJG10022.1"/>
    <property type="molecule type" value="Genomic_DNA"/>
</dbReference>